<dbReference type="Proteomes" id="UP001487740">
    <property type="component" value="Unassembled WGS sequence"/>
</dbReference>
<keyword evidence="3" id="KW-1185">Reference proteome</keyword>
<evidence type="ECO:0000256" key="1">
    <source>
        <dbReference type="SAM" id="MobiDB-lite"/>
    </source>
</evidence>
<comment type="caution">
    <text evidence="2">The sequence shown here is derived from an EMBL/GenBank/DDBJ whole genome shotgun (WGS) entry which is preliminary data.</text>
</comment>
<proteinExistence type="predicted"/>
<dbReference type="AlphaFoldDB" id="A0AAW0SBY5"/>
<reference evidence="2 3" key="1">
    <citation type="submission" date="2023-03" db="EMBL/GenBank/DDBJ databases">
        <title>High-quality genome of Scylla paramamosain provides insights in environmental adaptation.</title>
        <authorList>
            <person name="Zhang L."/>
        </authorList>
    </citation>
    <scope>NUCLEOTIDE SEQUENCE [LARGE SCALE GENOMIC DNA]</scope>
    <source>
        <strain evidence="2">LZ_2023a</strain>
        <tissue evidence="2">Muscle</tissue>
    </source>
</reference>
<evidence type="ECO:0000313" key="3">
    <source>
        <dbReference type="Proteomes" id="UP001487740"/>
    </source>
</evidence>
<organism evidence="2 3">
    <name type="scientific">Scylla paramamosain</name>
    <name type="common">Mud crab</name>
    <dbReference type="NCBI Taxonomy" id="85552"/>
    <lineage>
        <taxon>Eukaryota</taxon>
        <taxon>Metazoa</taxon>
        <taxon>Ecdysozoa</taxon>
        <taxon>Arthropoda</taxon>
        <taxon>Crustacea</taxon>
        <taxon>Multicrustacea</taxon>
        <taxon>Malacostraca</taxon>
        <taxon>Eumalacostraca</taxon>
        <taxon>Eucarida</taxon>
        <taxon>Decapoda</taxon>
        <taxon>Pleocyemata</taxon>
        <taxon>Brachyura</taxon>
        <taxon>Eubrachyura</taxon>
        <taxon>Portunoidea</taxon>
        <taxon>Portunidae</taxon>
        <taxon>Portuninae</taxon>
        <taxon>Scylla</taxon>
    </lineage>
</organism>
<gene>
    <name evidence="2" type="ORF">O3P69_016223</name>
</gene>
<accession>A0AAW0SBY5</accession>
<dbReference type="EMBL" id="JARAKH010001715">
    <property type="protein sequence ID" value="KAK8372618.1"/>
    <property type="molecule type" value="Genomic_DNA"/>
</dbReference>
<protein>
    <submittedName>
        <fullName evidence="2">Uncharacterized protein</fullName>
    </submittedName>
</protein>
<feature type="region of interest" description="Disordered" evidence="1">
    <location>
        <begin position="43"/>
        <end position="85"/>
    </location>
</feature>
<evidence type="ECO:0000313" key="2">
    <source>
        <dbReference type="EMBL" id="KAK8372618.1"/>
    </source>
</evidence>
<name>A0AAW0SBY5_SCYPA</name>
<sequence length="85" mass="9558">MVTNDRDLQIRCKGCCRSVGRWSFLTQAEAKLEGPTLRSFEIPGVVSRKHGTSDSENSEEGGVFVSPEPEDAQSQWRMRLRETGE</sequence>